<organism evidence="1 2">
    <name type="scientific">Halobacillus andaensis</name>
    <dbReference type="NCBI Taxonomy" id="1176239"/>
    <lineage>
        <taxon>Bacteria</taxon>
        <taxon>Bacillati</taxon>
        <taxon>Bacillota</taxon>
        <taxon>Bacilli</taxon>
        <taxon>Bacillales</taxon>
        <taxon>Bacillaceae</taxon>
        <taxon>Halobacillus</taxon>
    </lineage>
</organism>
<reference evidence="1" key="1">
    <citation type="journal article" date="2014" name="Int. J. Syst. Evol. Microbiol.">
        <title>Complete genome sequence of Corynebacterium casei LMG S-19264T (=DSM 44701T), isolated from a smear-ripened cheese.</title>
        <authorList>
            <consortium name="US DOE Joint Genome Institute (JGI-PGF)"/>
            <person name="Walter F."/>
            <person name="Albersmeier A."/>
            <person name="Kalinowski J."/>
            <person name="Ruckert C."/>
        </authorList>
    </citation>
    <scope>NUCLEOTIDE SEQUENCE</scope>
    <source>
        <strain evidence="1">CGMCC 1.12153</strain>
    </source>
</reference>
<name>A0A917EVY6_HALAA</name>
<keyword evidence="2" id="KW-1185">Reference proteome</keyword>
<sequence length="83" mass="9235">MDQDTSQAWENLIISLINATNCYDVECSGKGAMDVWSELLSSLSAETLKDLTTKFSDTEPQGLLSDVRTAVYEEIEERSNILT</sequence>
<gene>
    <name evidence="1" type="ORF">GCM10010954_23880</name>
</gene>
<accession>A0A917EVY6</accession>
<proteinExistence type="predicted"/>
<evidence type="ECO:0000313" key="1">
    <source>
        <dbReference type="EMBL" id="GGF24220.1"/>
    </source>
</evidence>
<dbReference type="AlphaFoldDB" id="A0A917EVY6"/>
<dbReference type="RefSeq" id="WP_188377752.1">
    <property type="nucleotide sequence ID" value="NZ_BMEL01000003.1"/>
</dbReference>
<dbReference type="Proteomes" id="UP000660110">
    <property type="component" value="Unassembled WGS sequence"/>
</dbReference>
<comment type="caution">
    <text evidence="1">The sequence shown here is derived from an EMBL/GenBank/DDBJ whole genome shotgun (WGS) entry which is preliminary data.</text>
</comment>
<protein>
    <submittedName>
        <fullName evidence="1">Uncharacterized protein</fullName>
    </submittedName>
</protein>
<dbReference type="EMBL" id="BMEL01000003">
    <property type="protein sequence ID" value="GGF24220.1"/>
    <property type="molecule type" value="Genomic_DNA"/>
</dbReference>
<reference evidence="1" key="2">
    <citation type="submission" date="2020-09" db="EMBL/GenBank/DDBJ databases">
        <authorList>
            <person name="Sun Q."/>
            <person name="Zhou Y."/>
        </authorList>
    </citation>
    <scope>NUCLEOTIDE SEQUENCE</scope>
    <source>
        <strain evidence="1">CGMCC 1.12153</strain>
    </source>
</reference>
<evidence type="ECO:0000313" key="2">
    <source>
        <dbReference type="Proteomes" id="UP000660110"/>
    </source>
</evidence>